<accession>A0ABQ0RGQ8</accession>
<keyword evidence="2" id="KW-1185">Reference proteome</keyword>
<evidence type="ECO:0000313" key="1">
    <source>
        <dbReference type="EMBL" id="GEC11014.1"/>
    </source>
</evidence>
<reference evidence="1 2" key="1">
    <citation type="submission" date="2019-06" db="EMBL/GenBank/DDBJ databases">
        <title>Whole genome shotgun sequence of Glutamicibacter nicotianae NBRC 14234.</title>
        <authorList>
            <person name="Hosoyama A."/>
            <person name="Uohara A."/>
            <person name="Ohji S."/>
            <person name="Ichikawa N."/>
        </authorList>
    </citation>
    <scope>NUCLEOTIDE SEQUENCE [LARGE SCALE GENOMIC DNA]</scope>
    <source>
        <strain evidence="1 2">NBRC 14234</strain>
    </source>
</reference>
<name>A0ABQ0RGQ8_GLUNI</name>
<gene>
    <name evidence="1" type="ORF">ANI01nite_02170</name>
</gene>
<protein>
    <submittedName>
        <fullName evidence="1">Uncharacterized protein</fullName>
    </submittedName>
</protein>
<dbReference type="Proteomes" id="UP000316242">
    <property type="component" value="Unassembled WGS sequence"/>
</dbReference>
<dbReference type="EMBL" id="BJNE01000001">
    <property type="protein sequence ID" value="GEC11014.1"/>
    <property type="molecule type" value="Genomic_DNA"/>
</dbReference>
<sequence length="143" mass="16404">MLRAMPDEFCHEHRISGFGAMEFIENQDFDSSKFALKPLREDRPQWLSRDAVDRRIQTLEELVEMEARRGGVWQDGDQGVHDECLAAAWRAVNIDTGVFGGRLRAQSAFKKVDQFTLDRISFDMLQLERFMDPTSVLIPVGNA</sequence>
<organism evidence="1 2">
    <name type="scientific">Glutamicibacter nicotianae</name>
    <name type="common">Arthrobacter nicotianae</name>
    <dbReference type="NCBI Taxonomy" id="37929"/>
    <lineage>
        <taxon>Bacteria</taxon>
        <taxon>Bacillati</taxon>
        <taxon>Actinomycetota</taxon>
        <taxon>Actinomycetes</taxon>
        <taxon>Micrococcales</taxon>
        <taxon>Micrococcaceae</taxon>
        <taxon>Glutamicibacter</taxon>
    </lineage>
</organism>
<proteinExistence type="predicted"/>
<comment type="caution">
    <text evidence="1">The sequence shown here is derived from an EMBL/GenBank/DDBJ whole genome shotgun (WGS) entry which is preliminary data.</text>
</comment>
<evidence type="ECO:0000313" key="2">
    <source>
        <dbReference type="Proteomes" id="UP000316242"/>
    </source>
</evidence>